<evidence type="ECO:0000256" key="1">
    <source>
        <dbReference type="PROSITE-ProRule" id="PRU00076"/>
    </source>
</evidence>
<dbReference type="InterPro" id="IPR000742">
    <property type="entry name" value="EGF"/>
</dbReference>
<evidence type="ECO:0000259" key="5">
    <source>
        <dbReference type="PROSITE" id="PS50026"/>
    </source>
</evidence>
<name>A0A6G1SC63_9ACAR</name>
<keyword evidence="3" id="KW-0472">Membrane</keyword>
<evidence type="ECO:0000313" key="6">
    <source>
        <dbReference type="EMBL" id="MDE47811.1"/>
    </source>
</evidence>
<sequence>MYSMTNHRQANMFALLLFLSLAGIASGEPQPWTDHVCNVSVPTKKDIIVEQPVKYEIKVQSMCGLLPCVKTRLETRTDQTIKTVIQHVNKLTCCPGYAETPNRRCSPICLDPCGPAGKCVRPNICKCQPEPSESAPGFTGSTCRQFTCLASKRWGASCERECPMECEQNSYCSANTGECVCNPGWHGPNCSLECGPDDNLASGCNFISQMPPIIEPDANLLSISDTNTILSKAQKAEALMLIKDEDNNDENVQRISTSSSMSDSRAWASLASSYLIGLLSVMSLILLVAFFIVKKRYEFVRNELYHSSVASIGSGRSTGSTAGSPGSDYSTSTYYSASGATPPRPSAKNLESNLNFAAATRNILSANQLSQADGKNVLLFSPKTESHLIRSQEAAQQNIYSELDLSKGGSNVATRARALTPTMTKKNSNKEEEDADHVYQVPKRSPSKVDESSDSRVVVAADEPLLRSSDVSIDLGYNHDDDSNIYEEIKPRNGGKS</sequence>
<organism evidence="6">
    <name type="scientific">Aceria tosichella</name>
    <name type="common">wheat curl mite</name>
    <dbReference type="NCBI Taxonomy" id="561515"/>
    <lineage>
        <taxon>Eukaryota</taxon>
        <taxon>Metazoa</taxon>
        <taxon>Ecdysozoa</taxon>
        <taxon>Arthropoda</taxon>
        <taxon>Chelicerata</taxon>
        <taxon>Arachnida</taxon>
        <taxon>Acari</taxon>
        <taxon>Acariformes</taxon>
        <taxon>Trombidiformes</taxon>
        <taxon>Prostigmata</taxon>
        <taxon>Eupodina</taxon>
        <taxon>Eriophyoidea</taxon>
        <taxon>Eriophyidae</taxon>
        <taxon>Eriophyinae</taxon>
        <taxon>Aceriini</taxon>
        <taxon>Aceria</taxon>
    </lineage>
</organism>
<feature type="disulfide bond" evidence="1">
    <location>
        <begin position="181"/>
        <end position="190"/>
    </location>
</feature>
<accession>A0A6G1SC63</accession>
<dbReference type="Gene3D" id="2.10.25.10">
    <property type="entry name" value="Laminin"/>
    <property type="match status" value="1"/>
</dbReference>
<dbReference type="PROSITE" id="PS50026">
    <property type="entry name" value="EGF_3"/>
    <property type="match status" value="1"/>
</dbReference>
<feature type="region of interest" description="Disordered" evidence="2">
    <location>
        <begin position="424"/>
        <end position="456"/>
    </location>
</feature>
<gene>
    <name evidence="6" type="primary">Megf11</name>
    <name evidence="6" type="ORF">g.4870</name>
</gene>
<comment type="caution">
    <text evidence="1">Lacks conserved residue(s) required for the propagation of feature annotation.</text>
</comment>
<dbReference type="SMART" id="SM00181">
    <property type="entry name" value="EGF"/>
    <property type="match status" value="2"/>
</dbReference>
<feature type="chain" id="PRO_5026205332" evidence="4">
    <location>
        <begin position="28"/>
        <end position="497"/>
    </location>
</feature>
<dbReference type="PROSITE" id="PS00022">
    <property type="entry name" value="EGF_1"/>
    <property type="match status" value="1"/>
</dbReference>
<feature type="signal peptide" evidence="4">
    <location>
        <begin position="1"/>
        <end position="27"/>
    </location>
</feature>
<evidence type="ECO:0000256" key="2">
    <source>
        <dbReference type="SAM" id="MobiDB-lite"/>
    </source>
</evidence>
<keyword evidence="1" id="KW-1015">Disulfide bond</keyword>
<feature type="domain" description="EGF-like" evidence="5">
    <location>
        <begin position="159"/>
        <end position="191"/>
    </location>
</feature>
<dbReference type="EMBL" id="GGYP01003040">
    <property type="protein sequence ID" value="MDE47811.1"/>
    <property type="molecule type" value="Transcribed_RNA"/>
</dbReference>
<proteinExistence type="predicted"/>
<feature type="disulfide bond" evidence="1">
    <location>
        <begin position="162"/>
        <end position="172"/>
    </location>
</feature>
<evidence type="ECO:0000256" key="4">
    <source>
        <dbReference type="SAM" id="SignalP"/>
    </source>
</evidence>
<feature type="compositionally biased region" description="Basic and acidic residues" evidence="2">
    <location>
        <begin position="477"/>
        <end position="491"/>
    </location>
</feature>
<keyword evidence="3" id="KW-0812">Transmembrane</keyword>
<feature type="transmembrane region" description="Helical" evidence="3">
    <location>
        <begin position="266"/>
        <end position="293"/>
    </location>
</feature>
<reference evidence="6" key="1">
    <citation type="submission" date="2018-10" db="EMBL/GenBank/DDBJ databases">
        <title>Transcriptome assembly of Aceria tosichella (Wheat curl mite) Type 2.</title>
        <authorList>
            <person name="Scully E.D."/>
            <person name="Geib S.M."/>
            <person name="Palmer N.A."/>
            <person name="Gupta A.K."/>
            <person name="Sarath G."/>
            <person name="Tatineni S."/>
        </authorList>
    </citation>
    <scope>NUCLEOTIDE SEQUENCE</scope>
    <source>
        <strain evidence="6">LincolnNE</strain>
    </source>
</reference>
<evidence type="ECO:0000256" key="3">
    <source>
        <dbReference type="SAM" id="Phobius"/>
    </source>
</evidence>
<dbReference type="AlphaFoldDB" id="A0A6G1SC63"/>
<keyword evidence="1" id="KW-0245">EGF-like domain</keyword>
<keyword evidence="3" id="KW-1133">Transmembrane helix</keyword>
<keyword evidence="4" id="KW-0732">Signal</keyword>
<protein>
    <submittedName>
        <fullName evidence="6">Multiple epidermal growth factor-like domains protein 11</fullName>
    </submittedName>
</protein>
<feature type="region of interest" description="Disordered" evidence="2">
    <location>
        <begin position="469"/>
        <end position="497"/>
    </location>
</feature>